<dbReference type="GO" id="GO:0016301">
    <property type="term" value="F:kinase activity"/>
    <property type="evidence" value="ECO:0007669"/>
    <property type="project" value="UniProtKB-KW"/>
</dbReference>
<evidence type="ECO:0000256" key="5">
    <source>
        <dbReference type="ARBA" id="ARBA00022777"/>
    </source>
</evidence>
<evidence type="ECO:0000313" key="11">
    <source>
        <dbReference type="Proteomes" id="UP000002608"/>
    </source>
</evidence>
<gene>
    <name evidence="10" type="ordered locus">Spea_0796</name>
</gene>
<evidence type="ECO:0000256" key="3">
    <source>
        <dbReference type="ARBA" id="ARBA00022679"/>
    </source>
</evidence>
<evidence type="ECO:0000259" key="9">
    <source>
        <dbReference type="PROSITE" id="PS50887"/>
    </source>
</evidence>
<evidence type="ECO:0000256" key="4">
    <source>
        <dbReference type="ARBA" id="ARBA00022741"/>
    </source>
</evidence>
<dbReference type="GO" id="GO:0006355">
    <property type="term" value="P:regulation of DNA-templated transcription"/>
    <property type="evidence" value="ECO:0007669"/>
    <property type="project" value="InterPro"/>
</dbReference>
<keyword evidence="3" id="KW-0808">Transferase</keyword>
<evidence type="ECO:0000256" key="8">
    <source>
        <dbReference type="SAM" id="Phobius"/>
    </source>
</evidence>
<dbReference type="GO" id="GO:0016020">
    <property type="term" value="C:membrane"/>
    <property type="evidence" value="ECO:0007669"/>
    <property type="project" value="UniProtKB-SubCell"/>
</dbReference>
<dbReference type="PROSITE" id="PS50887">
    <property type="entry name" value="GGDEF"/>
    <property type="match status" value="1"/>
</dbReference>
<dbReference type="InterPro" id="IPR043128">
    <property type="entry name" value="Rev_trsase/Diguanyl_cyclase"/>
</dbReference>
<dbReference type="InterPro" id="IPR035965">
    <property type="entry name" value="PAS-like_dom_sf"/>
</dbReference>
<keyword evidence="8" id="KW-0812">Transmembrane</keyword>
<evidence type="ECO:0000313" key="10">
    <source>
        <dbReference type="EMBL" id="ABV86123.1"/>
    </source>
</evidence>
<proteinExistence type="predicted"/>
<keyword evidence="8" id="KW-1133">Transmembrane helix</keyword>
<dbReference type="InterPro" id="IPR000014">
    <property type="entry name" value="PAS"/>
</dbReference>
<dbReference type="SUPFAM" id="SSF55073">
    <property type="entry name" value="Nucleotide cyclase"/>
    <property type="match status" value="1"/>
</dbReference>
<accession>A8H0N6</accession>
<dbReference type="OrthoDB" id="6244250at2"/>
<dbReference type="Pfam" id="PF13426">
    <property type="entry name" value="PAS_9"/>
    <property type="match status" value="2"/>
</dbReference>
<dbReference type="SMART" id="SM00091">
    <property type="entry name" value="PAS"/>
    <property type="match status" value="2"/>
</dbReference>
<dbReference type="SUPFAM" id="SSF55785">
    <property type="entry name" value="PYP-like sensor domain (PAS domain)"/>
    <property type="match status" value="2"/>
</dbReference>
<dbReference type="SUPFAM" id="SSF103190">
    <property type="entry name" value="Sensory domain-like"/>
    <property type="match status" value="2"/>
</dbReference>
<keyword evidence="8" id="KW-0472">Membrane</keyword>
<keyword evidence="4" id="KW-0547">Nucleotide-binding</keyword>
<dbReference type="STRING" id="398579.Spea_0796"/>
<dbReference type="InterPro" id="IPR029151">
    <property type="entry name" value="Sensor-like_sf"/>
</dbReference>
<evidence type="ECO:0000256" key="6">
    <source>
        <dbReference type="ARBA" id="ARBA00022840"/>
    </source>
</evidence>
<keyword evidence="6" id="KW-0067">ATP-binding</keyword>
<keyword evidence="7" id="KW-0902">Two-component regulatory system</keyword>
<dbReference type="Gene3D" id="3.30.450.20">
    <property type="entry name" value="PAS domain"/>
    <property type="match status" value="2"/>
</dbReference>
<keyword evidence="11" id="KW-1185">Reference proteome</keyword>
<dbReference type="InterPro" id="IPR000160">
    <property type="entry name" value="GGDEF_dom"/>
</dbReference>
<dbReference type="Proteomes" id="UP000002608">
    <property type="component" value="Chromosome"/>
</dbReference>
<keyword evidence="2" id="KW-0597">Phosphoprotein</keyword>
<dbReference type="InterPro" id="IPR029787">
    <property type="entry name" value="Nucleotide_cyclase"/>
</dbReference>
<sequence length="739" mass="83822">MLTRKLPLLISAQGIHWSQARIIAAASQLCMLLVSVIILTNIIITLGERRLQEDWATQRYSELQAVGALISDKVTFQQFRTQMFAKSELLKHYLALPSPENQAKLLANWDILVDNVPELLGIALYDPQGLHRFATSNDFGKESLPPALLGATRNMGGNEIYTSPLEFTPINGKLEPFMYQFAWLENPDQSIRGYLVTYNSMSKMLKSIKPAYSSKQAPLMMLDTQGLLYAGAQSKPNISRLPETMGGSLKQSYPALWRKMAMSNFGQFHGDVATFVYLKVELTTQYETRREYFLVSYIKNEDIAAKFSQWRNILIAGAILLTLLVSLVIFLTHAYRLVQRSREFSIEMTNRLFDSDVGCLITNDSGRVLTANPTVSKLLALPIDELSDRSLQRILNLNDDQYNEFLQQMDTVQHWQSELNSEVEPDTWLKIRVRIEMGIDKKRRYMLVTFEDISELKQSQKEAMLNFLLNDGPMACVLTDPKGIVVKSNNAFNTLLQIEDDEALNVTHLLSEDFSNHWPQIAQQLIIQGTWKGPVFAQIGHKEETCLQTTLKGHLDSGGELEFILCTFEQARLDPANRGASGLVPHRSTIFNHKGDLERYFNNLSQHCKDFSSLLMIDISAEDMLSHMSDIGQLESRQKEVEIHLLRDLPHRYQMSHWQLGKLIVVLPDTDSDQAHYFAIETLNKLTDNGLGEGICIGIASYQEGQDLEQFIANAEVALKRAKQTGEQNICQAYTRLLT</sequence>
<evidence type="ECO:0000256" key="1">
    <source>
        <dbReference type="ARBA" id="ARBA00004370"/>
    </source>
</evidence>
<feature type="domain" description="GGDEF" evidence="9">
    <location>
        <begin position="610"/>
        <end position="735"/>
    </location>
</feature>
<evidence type="ECO:0000256" key="7">
    <source>
        <dbReference type="ARBA" id="ARBA00023012"/>
    </source>
</evidence>
<evidence type="ECO:0000256" key="2">
    <source>
        <dbReference type="ARBA" id="ARBA00022553"/>
    </source>
</evidence>
<name>A8H0N6_SHEPA</name>
<dbReference type="HOGENOM" id="CLU_371269_0_0_6"/>
<dbReference type="RefSeq" id="WP_012154059.1">
    <property type="nucleotide sequence ID" value="NC_009901.1"/>
</dbReference>
<dbReference type="AlphaFoldDB" id="A8H0N6"/>
<dbReference type="CDD" id="cd00130">
    <property type="entry name" value="PAS"/>
    <property type="match status" value="1"/>
</dbReference>
<feature type="transmembrane region" description="Helical" evidence="8">
    <location>
        <begin position="20"/>
        <end position="44"/>
    </location>
</feature>
<dbReference type="Gene3D" id="3.30.70.270">
    <property type="match status" value="1"/>
</dbReference>
<dbReference type="EMBL" id="CP000851">
    <property type="protein sequence ID" value="ABV86123.1"/>
    <property type="molecule type" value="Genomic_DNA"/>
</dbReference>
<dbReference type="GO" id="GO:0005524">
    <property type="term" value="F:ATP binding"/>
    <property type="evidence" value="ECO:0007669"/>
    <property type="project" value="UniProtKB-KW"/>
</dbReference>
<keyword evidence="5" id="KW-0418">Kinase</keyword>
<reference evidence="10 11" key="1">
    <citation type="submission" date="2007-10" db="EMBL/GenBank/DDBJ databases">
        <title>Complete sequence of Shewanella pealeana ATCC 700345.</title>
        <authorList>
            <consortium name="US DOE Joint Genome Institute"/>
            <person name="Copeland A."/>
            <person name="Lucas S."/>
            <person name="Lapidus A."/>
            <person name="Barry K."/>
            <person name="Glavina del Rio T."/>
            <person name="Dalin E."/>
            <person name="Tice H."/>
            <person name="Pitluck S."/>
            <person name="Chertkov O."/>
            <person name="Brettin T."/>
            <person name="Bruce D."/>
            <person name="Detter J.C."/>
            <person name="Han C."/>
            <person name="Schmutz J."/>
            <person name="Larimer F."/>
            <person name="Land M."/>
            <person name="Hauser L."/>
            <person name="Kyrpides N."/>
            <person name="Kim E."/>
            <person name="Zhao J.-S.Z."/>
            <person name="Manno D."/>
            <person name="Hawari J."/>
            <person name="Richardson P."/>
        </authorList>
    </citation>
    <scope>NUCLEOTIDE SEQUENCE [LARGE SCALE GENOMIC DNA]</scope>
    <source>
        <strain evidence="11">ATCC 700345 / ANG-SQ1</strain>
    </source>
</reference>
<dbReference type="KEGG" id="spl:Spea_0796"/>
<feature type="transmembrane region" description="Helical" evidence="8">
    <location>
        <begin position="313"/>
        <end position="335"/>
    </location>
</feature>
<dbReference type="eggNOG" id="COG3852">
    <property type="taxonomic scope" value="Bacteria"/>
</dbReference>
<comment type="subcellular location">
    <subcellularLocation>
        <location evidence="1">Membrane</location>
    </subcellularLocation>
</comment>
<protein>
    <submittedName>
        <fullName evidence="10">Putative diguanylate cyclase</fullName>
    </submittedName>
</protein>
<organism evidence="10 11">
    <name type="scientific">Shewanella pealeana (strain ATCC 700345 / ANG-SQ1)</name>
    <dbReference type="NCBI Taxonomy" id="398579"/>
    <lineage>
        <taxon>Bacteria</taxon>
        <taxon>Pseudomonadati</taxon>
        <taxon>Pseudomonadota</taxon>
        <taxon>Gammaproteobacteria</taxon>
        <taxon>Alteromonadales</taxon>
        <taxon>Shewanellaceae</taxon>
        <taxon>Shewanella</taxon>
    </lineage>
</organism>
<dbReference type="GO" id="GO:0000160">
    <property type="term" value="P:phosphorelay signal transduction system"/>
    <property type="evidence" value="ECO:0007669"/>
    <property type="project" value="UniProtKB-KW"/>
</dbReference>